<gene>
    <name evidence="5" type="primary">csiR_2</name>
    <name evidence="5" type="ORF">LAL4801_04700</name>
</gene>
<keyword evidence="3" id="KW-0804">Transcription</keyword>
<dbReference type="RefSeq" id="WP_055659998.1">
    <property type="nucleotide sequence ID" value="NZ_CXST01000003.1"/>
</dbReference>
<evidence type="ECO:0000256" key="2">
    <source>
        <dbReference type="ARBA" id="ARBA00023125"/>
    </source>
</evidence>
<dbReference type="PROSITE" id="PS50949">
    <property type="entry name" value="HTH_GNTR"/>
    <property type="match status" value="1"/>
</dbReference>
<keyword evidence="2" id="KW-0238">DNA-binding</keyword>
<protein>
    <submittedName>
        <fullName evidence="5">Carbon starvation induced regulator</fullName>
    </submittedName>
</protein>
<dbReference type="InterPro" id="IPR011711">
    <property type="entry name" value="GntR_C"/>
</dbReference>
<dbReference type="Pfam" id="PF07729">
    <property type="entry name" value="FCD"/>
    <property type="match status" value="1"/>
</dbReference>
<dbReference type="Gene3D" id="1.10.10.10">
    <property type="entry name" value="Winged helix-like DNA-binding domain superfamily/Winged helix DNA-binding domain"/>
    <property type="match status" value="1"/>
</dbReference>
<dbReference type="SUPFAM" id="SSF46785">
    <property type="entry name" value="Winged helix' DNA-binding domain"/>
    <property type="match status" value="1"/>
</dbReference>
<dbReference type="InterPro" id="IPR000524">
    <property type="entry name" value="Tscrpt_reg_HTH_GntR"/>
</dbReference>
<dbReference type="SMART" id="SM00345">
    <property type="entry name" value="HTH_GNTR"/>
    <property type="match status" value="1"/>
</dbReference>
<evidence type="ECO:0000256" key="3">
    <source>
        <dbReference type="ARBA" id="ARBA00023163"/>
    </source>
</evidence>
<dbReference type="STRING" id="187304.B0E33_13395"/>
<dbReference type="InterPro" id="IPR036388">
    <property type="entry name" value="WH-like_DNA-bd_sf"/>
</dbReference>
<dbReference type="CDD" id="cd07377">
    <property type="entry name" value="WHTH_GntR"/>
    <property type="match status" value="1"/>
</dbReference>
<dbReference type="Gene3D" id="1.20.120.530">
    <property type="entry name" value="GntR ligand-binding domain-like"/>
    <property type="match status" value="1"/>
</dbReference>
<sequence length="221" mass="24547">MTERTSAKRTGDQAIRVADALREKIVSGELKPGEALRQERLAVLFETSRMPVRDALRLLEAEGLVQMPPNKGAIVAPLDPEEFREVYEMRAALETLALRLAIPELTNSQIDRAAAIQDKAEASDLENFGALNKAFHFALYEPCARPRLLAQIAALSEAGDRYLRLAAAQLDYTRRSHQEHRDLLEACSRRDGAEACDILRRHIEAAGEALVDRLSARLPAP</sequence>
<proteinExistence type="predicted"/>
<dbReference type="Proteomes" id="UP000048926">
    <property type="component" value="Unassembled WGS sequence"/>
</dbReference>
<dbReference type="OrthoDB" id="9788098at2"/>
<dbReference type="SMART" id="SM00895">
    <property type="entry name" value="FCD"/>
    <property type="match status" value="1"/>
</dbReference>
<dbReference type="GO" id="GO:0003700">
    <property type="term" value="F:DNA-binding transcription factor activity"/>
    <property type="evidence" value="ECO:0007669"/>
    <property type="project" value="InterPro"/>
</dbReference>
<dbReference type="InterPro" id="IPR008920">
    <property type="entry name" value="TF_FadR/GntR_C"/>
</dbReference>
<keyword evidence="1" id="KW-0805">Transcription regulation</keyword>
<organism evidence="5 6">
    <name type="scientific">Roseibium aggregatum</name>
    <dbReference type="NCBI Taxonomy" id="187304"/>
    <lineage>
        <taxon>Bacteria</taxon>
        <taxon>Pseudomonadati</taxon>
        <taxon>Pseudomonadota</taxon>
        <taxon>Alphaproteobacteria</taxon>
        <taxon>Hyphomicrobiales</taxon>
        <taxon>Stappiaceae</taxon>
        <taxon>Roseibium</taxon>
    </lineage>
</organism>
<reference evidence="6" key="1">
    <citation type="submission" date="2015-07" db="EMBL/GenBank/DDBJ databases">
        <authorList>
            <person name="Rodrigo-Torres Lidia"/>
            <person name="Arahal R.David."/>
        </authorList>
    </citation>
    <scope>NUCLEOTIDE SEQUENCE [LARGE SCALE GENOMIC DNA]</scope>
    <source>
        <strain evidence="6">CECT 4801</strain>
    </source>
</reference>
<evidence type="ECO:0000259" key="4">
    <source>
        <dbReference type="PROSITE" id="PS50949"/>
    </source>
</evidence>
<dbReference type="Pfam" id="PF00392">
    <property type="entry name" value="GntR"/>
    <property type="match status" value="1"/>
</dbReference>
<evidence type="ECO:0000256" key="1">
    <source>
        <dbReference type="ARBA" id="ARBA00023015"/>
    </source>
</evidence>
<accession>A0A0M6Y840</accession>
<dbReference type="PANTHER" id="PTHR43537">
    <property type="entry name" value="TRANSCRIPTIONAL REGULATOR, GNTR FAMILY"/>
    <property type="match status" value="1"/>
</dbReference>
<name>A0A0M6Y840_9HYPH</name>
<dbReference type="AlphaFoldDB" id="A0A0M6Y840"/>
<dbReference type="InterPro" id="IPR036390">
    <property type="entry name" value="WH_DNA-bd_sf"/>
</dbReference>
<dbReference type="SUPFAM" id="SSF48008">
    <property type="entry name" value="GntR ligand-binding domain-like"/>
    <property type="match status" value="1"/>
</dbReference>
<evidence type="ECO:0000313" key="5">
    <source>
        <dbReference type="EMBL" id="CTQ46242.1"/>
    </source>
</evidence>
<evidence type="ECO:0000313" key="6">
    <source>
        <dbReference type="Proteomes" id="UP000048926"/>
    </source>
</evidence>
<dbReference type="GO" id="GO:0003677">
    <property type="term" value="F:DNA binding"/>
    <property type="evidence" value="ECO:0007669"/>
    <property type="project" value="UniProtKB-KW"/>
</dbReference>
<dbReference type="PANTHER" id="PTHR43537:SF24">
    <property type="entry name" value="GLUCONATE OPERON TRANSCRIPTIONAL REPRESSOR"/>
    <property type="match status" value="1"/>
</dbReference>
<feature type="domain" description="HTH gntR-type" evidence="4">
    <location>
        <begin position="11"/>
        <end position="78"/>
    </location>
</feature>
<dbReference type="EMBL" id="CXST01000003">
    <property type="protein sequence ID" value="CTQ46242.1"/>
    <property type="molecule type" value="Genomic_DNA"/>
</dbReference>
<keyword evidence="6" id="KW-1185">Reference proteome</keyword>